<dbReference type="InterPro" id="IPR005475">
    <property type="entry name" value="Transketolase-like_Pyr-bd"/>
</dbReference>
<dbReference type="FunFam" id="3.40.50.970:FF:000129">
    <property type="entry name" value="Transketolase"/>
    <property type="match status" value="1"/>
</dbReference>
<protein>
    <recommendedName>
        <fullName evidence="5">Transketolase-like pyrimidine-binding domain-containing protein</fullName>
    </recommendedName>
</protein>
<reference evidence="6 7" key="1">
    <citation type="journal article" date="2015" name="Nature">
        <title>rRNA introns, odd ribosomes, and small enigmatic genomes across a large radiation of phyla.</title>
        <authorList>
            <person name="Brown C.T."/>
            <person name="Hug L.A."/>
            <person name="Thomas B.C."/>
            <person name="Sharon I."/>
            <person name="Castelle C.J."/>
            <person name="Singh A."/>
            <person name="Wilkins M.J."/>
            <person name="Williams K.H."/>
            <person name="Banfield J.F."/>
        </authorList>
    </citation>
    <scope>NUCLEOTIDE SEQUENCE [LARGE SCALE GENOMIC DNA]</scope>
</reference>
<sequence>MLNKELKLSDKIFSKEIDKVPTRNGYGEGLVEAGEKDERVVVLSADVGESTRAFYFKEKFPERYIEVGVAEQAMATIAGGMVNYGKIPFISSYATFSPGRNWEQIRTTIALNDVPVKIAGAHAGISVGPDGATHQALEDIAIMRAMPNMIVIAPCDSIETKKATIEAAKNGKPTYIRFAREATPVFTTEDTPFEIGKALILWDSLKISNFQIPISNEIQNSKFKIQNSCAIIACGPLVYEALLAAKELEEQEIGAIVVNCHTIKPIDEETIISAAKKCGAVVTVEEHQVIGGLGGAVAEVLARNYPTPMEFIGMPDSFGESGDPDELLEKYGMKSKDIVEAVKKVIRRKQN</sequence>
<accession>A0A0G0M4G5</accession>
<dbReference type="PANTHER" id="PTHR43825:SF1">
    <property type="entry name" value="TRANSKETOLASE-LIKE PYRIMIDINE-BINDING DOMAIN-CONTAINING PROTEIN"/>
    <property type="match status" value="1"/>
</dbReference>
<dbReference type="InterPro" id="IPR009014">
    <property type="entry name" value="Transketo_C/PFOR_II"/>
</dbReference>
<dbReference type="GO" id="GO:0016740">
    <property type="term" value="F:transferase activity"/>
    <property type="evidence" value="ECO:0007669"/>
    <property type="project" value="UniProtKB-KW"/>
</dbReference>
<comment type="similarity">
    <text evidence="2">Belongs to the transketolase family.</text>
</comment>
<dbReference type="SUPFAM" id="SSF52518">
    <property type="entry name" value="Thiamin diphosphate-binding fold (THDP-binding)"/>
    <property type="match status" value="1"/>
</dbReference>
<dbReference type="Pfam" id="PF02780">
    <property type="entry name" value="Transketolase_C"/>
    <property type="match status" value="1"/>
</dbReference>
<evidence type="ECO:0000259" key="5">
    <source>
        <dbReference type="SMART" id="SM00861"/>
    </source>
</evidence>
<gene>
    <name evidence="6" type="ORF">UT23_C0004G0016</name>
</gene>
<name>A0A0G0M4G5_9BACT</name>
<comment type="cofactor">
    <cofactor evidence="1">
        <name>thiamine diphosphate</name>
        <dbReference type="ChEBI" id="CHEBI:58937"/>
    </cofactor>
</comment>
<dbReference type="SUPFAM" id="SSF52922">
    <property type="entry name" value="TK C-terminal domain-like"/>
    <property type="match status" value="1"/>
</dbReference>
<dbReference type="EMBL" id="LBWA01000004">
    <property type="protein sequence ID" value="KKQ98177.1"/>
    <property type="molecule type" value="Genomic_DNA"/>
</dbReference>
<evidence type="ECO:0000313" key="6">
    <source>
        <dbReference type="EMBL" id="KKQ98177.1"/>
    </source>
</evidence>
<feature type="domain" description="Transketolase-like pyrimidine-binding" evidence="5">
    <location>
        <begin position="20"/>
        <end position="185"/>
    </location>
</feature>
<keyword evidence="4" id="KW-0786">Thiamine pyrophosphate</keyword>
<evidence type="ECO:0000256" key="2">
    <source>
        <dbReference type="ARBA" id="ARBA00007131"/>
    </source>
</evidence>
<evidence type="ECO:0000256" key="1">
    <source>
        <dbReference type="ARBA" id="ARBA00001964"/>
    </source>
</evidence>
<evidence type="ECO:0000313" key="7">
    <source>
        <dbReference type="Proteomes" id="UP000034325"/>
    </source>
</evidence>
<dbReference type="Gene3D" id="3.40.50.970">
    <property type="match status" value="1"/>
</dbReference>
<dbReference type="SMART" id="SM00861">
    <property type="entry name" value="Transket_pyr"/>
    <property type="match status" value="1"/>
</dbReference>
<comment type="caution">
    <text evidence="6">The sequence shown here is derived from an EMBL/GenBank/DDBJ whole genome shotgun (WGS) entry which is preliminary data.</text>
</comment>
<proteinExistence type="inferred from homology"/>
<keyword evidence="3" id="KW-0808">Transferase</keyword>
<dbReference type="InterPro" id="IPR051157">
    <property type="entry name" value="PDH/Transketolase"/>
</dbReference>
<dbReference type="PATRIC" id="fig|1618549.4.peg.365"/>
<dbReference type="InterPro" id="IPR033248">
    <property type="entry name" value="Transketolase_C"/>
</dbReference>
<dbReference type="Gene3D" id="3.40.50.920">
    <property type="match status" value="1"/>
</dbReference>
<evidence type="ECO:0000256" key="4">
    <source>
        <dbReference type="ARBA" id="ARBA00023052"/>
    </source>
</evidence>
<dbReference type="InterPro" id="IPR029061">
    <property type="entry name" value="THDP-binding"/>
</dbReference>
<dbReference type="PROSITE" id="PS00802">
    <property type="entry name" value="TRANSKETOLASE_2"/>
    <property type="match status" value="1"/>
</dbReference>
<dbReference type="PANTHER" id="PTHR43825">
    <property type="entry name" value="PYRUVATE DEHYDROGENASE E1 COMPONENT"/>
    <property type="match status" value="1"/>
</dbReference>
<dbReference type="InterPro" id="IPR020826">
    <property type="entry name" value="Transketolase_BS"/>
</dbReference>
<organism evidence="6 7">
    <name type="scientific">Candidatus Woesebacteria bacterium GW2011_GWA1_39_12</name>
    <dbReference type="NCBI Taxonomy" id="1618549"/>
    <lineage>
        <taxon>Bacteria</taxon>
        <taxon>Candidatus Woeseibacteriota</taxon>
    </lineage>
</organism>
<dbReference type="Proteomes" id="UP000034325">
    <property type="component" value="Unassembled WGS sequence"/>
</dbReference>
<dbReference type="CDD" id="cd07033">
    <property type="entry name" value="TPP_PYR_DXS_TK_like"/>
    <property type="match status" value="1"/>
</dbReference>
<dbReference type="AlphaFoldDB" id="A0A0G0M4G5"/>
<evidence type="ECO:0000256" key="3">
    <source>
        <dbReference type="ARBA" id="ARBA00022679"/>
    </source>
</evidence>
<dbReference type="Pfam" id="PF02779">
    <property type="entry name" value="Transket_pyr"/>
    <property type="match status" value="1"/>
</dbReference>